<feature type="non-terminal residue" evidence="1">
    <location>
        <position position="1"/>
    </location>
</feature>
<evidence type="ECO:0000313" key="1">
    <source>
        <dbReference type="EMBL" id="MBA0867335.1"/>
    </source>
</evidence>
<accession>A0A7J9M885</accession>
<dbReference type="AlphaFoldDB" id="A0A7J9M885"/>
<comment type="caution">
    <text evidence="1">The sequence shown here is derived from an EMBL/GenBank/DDBJ whole genome shotgun (WGS) entry which is preliminary data.</text>
</comment>
<dbReference type="Proteomes" id="UP000593576">
    <property type="component" value="Unassembled WGS sequence"/>
</dbReference>
<dbReference type="OrthoDB" id="1741277at2759"/>
<evidence type="ECO:0008006" key="3">
    <source>
        <dbReference type="Google" id="ProtNLM"/>
    </source>
</evidence>
<name>A0A7J9M885_GOSSC</name>
<reference evidence="1 2" key="1">
    <citation type="journal article" date="2019" name="Genome Biol. Evol.">
        <title>Insights into the evolution of the New World diploid cottons (Gossypium, subgenus Houzingenia) based on genome sequencing.</title>
        <authorList>
            <person name="Grover C.E."/>
            <person name="Arick M.A. 2nd"/>
            <person name="Thrash A."/>
            <person name="Conover J.L."/>
            <person name="Sanders W.S."/>
            <person name="Peterson D.G."/>
            <person name="Frelichowski J.E."/>
            <person name="Scheffler J.A."/>
            <person name="Scheffler B.E."/>
            <person name="Wendel J.F."/>
        </authorList>
    </citation>
    <scope>NUCLEOTIDE SEQUENCE [LARGE SCALE GENOMIC DNA]</scope>
    <source>
        <strain evidence="1">1</strain>
        <tissue evidence="1">Leaf</tissue>
    </source>
</reference>
<gene>
    <name evidence="1" type="ORF">Goshw_029381</name>
</gene>
<dbReference type="EMBL" id="JABFAF010000009">
    <property type="protein sequence ID" value="MBA0867335.1"/>
    <property type="molecule type" value="Genomic_DNA"/>
</dbReference>
<proteinExistence type="predicted"/>
<keyword evidence="2" id="KW-1185">Reference proteome</keyword>
<organism evidence="1 2">
    <name type="scientific">Gossypium schwendimanii</name>
    <name type="common">Cotton</name>
    <dbReference type="NCBI Taxonomy" id="34291"/>
    <lineage>
        <taxon>Eukaryota</taxon>
        <taxon>Viridiplantae</taxon>
        <taxon>Streptophyta</taxon>
        <taxon>Embryophyta</taxon>
        <taxon>Tracheophyta</taxon>
        <taxon>Spermatophyta</taxon>
        <taxon>Magnoliopsida</taxon>
        <taxon>eudicotyledons</taxon>
        <taxon>Gunneridae</taxon>
        <taxon>Pentapetalae</taxon>
        <taxon>rosids</taxon>
        <taxon>malvids</taxon>
        <taxon>Malvales</taxon>
        <taxon>Malvaceae</taxon>
        <taxon>Malvoideae</taxon>
        <taxon>Gossypium</taxon>
    </lineage>
</organism>
<protein>
    <recommendedName>
        <fullName evidence="3">RNase H type-1 domain-containing protein</fullName>
    </recommendedName>
</protein>
<evidence type="ECO:0000313" key="2">
    <source>
        <dbReference type="Proteomes" id="UP000593576"/>
    </source>
</evidence>
<sequence>ANVPKWQVSNSAPPLSENWIQLSTDDDRYGSWILGYNQFIGIYSILDAQLWDIWNDLMIALDIGFDNLIIFSDSQEAAQAL</sequence>